<evidence type="ECO:0000313" key="1">
    <source>
        <dbReference type="EMBL" id="GMG18988.1"/>
    </source>
</evidence>
<dbReference type="AlphaFoldDB" id="A0A9W7DBF7"/>
<proteinExistence type="predicted"/>
<dbReference type="Proteomes" id="UP001165063">
    <property type="component" value="Unassembled WGS sequence"/>
</dbReference>
<keyword evidence="2" id="KW-1185">Reference proteome</keyword>
<protein>
    <submittedName>
        <fullName evidence="1">Unnamed protein product</fullName>
    </submittedName>
</protein>
<dbReference type="EMBL" id="BSXU01000041">
    <property type="protein sequence ID" value="GMG18988.1"/>
    <property type="molecule type" value="Genomic_DNA"/>
</dbReference>
<evidence type="ECO:0000313" key="2">
    <source>
        <dbReference type="Proteomes" id="UP001165063"/>
    </source>
</evidence>
<accession>A0A9W7DBF7</accession>
<name>A0A9W7DBF7_AMBMO</name>
<organism evidence="1 2">
    <name type="scientific">Ambrosiozyma monospora</name>
    <name type="common">Yeast</name>
    <name type="synonym">Endomycopsis monosporus</name>
    <dbReference type="NCBI Taxonomy" id="43982"/>
    <lineage>
        <taxon>Eukaryota</taxon>
        <taxon>Fungi</taxon>
        <taxon>Dikarya</taxon>
        <taxon>Ascomycota</taxon>
        <taxon>Saccharomycotina</taxon>
        <taxon>Pichiomycetes</taxon>
        <taxon>Pichiales</taxon>
        <taxon>Pichiaceae</taxon>
        <taxon>Ambrosiozyma</taxon>
    </lineage>
</organism>
<gene>
    <name evidence="1" type="ORF">Amon01_000012600</name>
</gene>
<sequence length="298" mass="34324">MTEVVDLTVHSSPIRSTITDLTDISINDTKRDQKRTTLTTITPSSAKQIIPLLSPPRPIQKLNLTDSLLDVVREPFTSSHSVKLPLTWKFTSLTILSKHLKEYNFRTIHELNQLQRQLFRKYHTLSHRSHGIGGYIRQHKHQYVCCVPESHQRNKKAVELWFKLFRIPCALQNIPDQLFGTVYPQNKRMRMVRKTIEAYIDCITSSHSESAVIKFIETNDHMSKKSLTLMFHAIDTHISSNGPDFFIGLLGINTIYVMLWVGDKNVVSFNLDQCCRLESRCKFAASLSLFVKLCCFSD</sequence>
<comment type="caution">
    <text evidence="1">The sequence shown here is derived from an EMBL/GenBank/DDBJ whole genome shotgun (WGS) entry which is preliminary data.</text>
</comment>
<reference evidence="1" key="1">
    <citation type="submission" date="2023-04" db="EMBL/GenBank/DDBJ databases">
        <title>Ambrosiozyma monospora NBRC 1965.</title>
        <authorList>
            <person name="Ichikawa N."/>
            <person name="Sato H."/>
            <person name="Tonouchi N."/>
        </authorList>
    </citation>
    <scope>NUCLEOTIDE SEQUENCE</scope>
    <source>
        <strain evidence="1">NBRC 1965</strain>
    </source>
</reference>